<dbReference type="OrthoDB" id="2269034at2759"/>
<dbReference type="InParanoid" id="A0A0H2RQ63"/>
<protein>
    <submittedName>
        <fullName evidence="1">Uncharacterized protein</fullName>
    </submittedName>
</protein>
<keyword evidence="2" id="KW-1185">Reference proteome</keyword>
<dbReference type="AlphaFoldDB" id="A0A0H2RQ63"/>
<evidence type="ECO:0000313" key="2">
    <source>
        <dbReference type="Proteomes" id="UP000053477"/>
    </source>
</evidence>
<dbReference type="Gene3D" id="1.20.1280.50">
    <property type="match status" value="1"/>
</dbReference>
<name>A0A0H2RQ63_9AGAM</name>
<dbReference type="SUPFAM" id="SSF52047">
    <property type="entry name" value="RNI-like"/>
    <property type="match status" value="1"/>
</dbReference>
<evidence type="ECO:0000313" key="1">
    <source>
        <dbReference type="EMBL" id="KLO14110.1"/>
    </source>
</evidence>
<dbReference type="Proteomes" id="UP000053477">
    <property type="component" value="Unassembled WGS sequence"/>
</dbReference>
<dbReference type="InterPro" id="IPR032675">
    <property type="entry name" value="LRR_dom_sf"/>
</dbReference>
<proteinExistence type="predicted"/>
<organism evidence="1 2">
    <name type="scientific">Schizopora paradoxa</name>
    <dbReference type="NCBI Taxonomy" id="27342"/>
    <lineage>
        <taxon>Eukaryota</taxon>
        <taxon>Fungi</taxon>
        <taxon>Dikarya</taxon>
        <taxon>Basidiomycota</taxon>
        <taxon>Agaricomycotina</taxon>
        <taxon>Agaricomycetes</taxon>
        <taxon>Hymenochaetales</taxon>
        <taxon>Schizoporaceae</taxon>
        <taxon>Schizopora</taxon>
    </lineage>
</organism>
<accession>A0A0H2RQ63</accession>
<dbReference type="SUPFAM" id="SSF81383">
    <property type="entry name" value="F-box domain"/>
    <property type="match status" value="1"/>
</dbReference>
<dbReference type="EMBL" id="KQ085948">
    <property type="protein sequence ID" value="KLO14110.1"/>
    <property type="molecule type" value="Genomic_DNA"/>
</dbReference>
<gene>
    <name evidence="1" type="ORF">SCHPADRAFT_939787</name>
</gene>
<dbReference type="Gene3D" id="3.80.10.10">
    <property type="entry name" value="Ribonuclease Inhibitor"/>
    <property type="match status" value="1"/>
</dbReference>
<reference evidence="1 2" key="1">
    <citation type="submission" date="2015-04" db="EMBL/GenBank/DDBJ databases">
        <title>Complete genome sequence of Schizopora paradoxa KUC8140, a cosmopolitan wood degrader in East Asia.</title>
        <authorList>
            <consortium name="DOE Joint Genome Institute"/>
            <person name="Min B."/>
            <person name="Park H."/>
            <person name="Jang Y."/>
            <person name="Kim J.-J."/>
            <person name="Kim K.H."/>
            <person name="Pangilinan J."/>
            <person name="Lipzen A."/>
            <person name="Riley R."/>
            <person name="Grigoriev I.V."/>
            <person name="Spatafora J.W."/>
            <person name="Choi I.-G."/>
        </authorList>
    </citation>
    <scope>NUCLEOTIDE SEQUENCE [LARGE SCALE GENOMIC DNA]</scope>
    <source>
        <strain evidence="1 2">KUC8140</strain>
    </source>
</reference>
<dbReference type="InterPro" id="IPR036047">
    <property type="entry name" value="F-box-like_dom_sf"/>
</dbReference>
<sequence>MADHDSSSNVEKSSGLKRAASVCTKVTSMSSLISDVLMLIFEHATSMPARIAHGETAVDALKYSQVCKRWRTLAIAKPSLWASIDWGGASVKEPTDERFIVLWDLYLSRSKQAPFSAKLFLDGRSDSVQTRQHLLDSIFSEQHRLQSLIVVASKEAIPGGKSYLLDSAPKLQNLDLDIWNNEFLPVLSNASVTVDLSGMRSLRNIYLNGDVSVMHELYTLDSLRASMLHIIGAGTPQTITMSTSYLFAFLRSAPRITNAEYTINDADIALPTAKHLVMSDLQKLVIRLNTGSFEALDSLLRNLDLPSLDTFELEFSIETVQTWRWRNASALKTLRSLTLRCLVTSNSGPVIDGPEGIRSLLQCTPALQELQIYSNCISSRTLSILSARAPGSIRCEICPALESLRLIRHVATNAVPGIAPQEIIDLISSRWREPQENVQIGGVDYQPSLKYVYLQLKMPGLLNLSDTEPIRSFRKCGLNFKMDMNLSTH</sequence>